<keyword evidence="1" id="KW-0238">DNA-binding</keyword>
<dbReference type="GO" id="GO:0003700">
    <property type="term" value="F:DNA-binding transcription factor activity"/>
    <property type="evidence" value="ECO:0007669"/>
    <property type="project" value="TreeGrafter"/>
</dbReference>
<dbReference type="InterPro" id="IPR001387">
    <property type="entry name" value="Cro/C1-type_HTH"/>
</dbReference>
<dbReference type="InterPro" id="IPR011051">
    <property type="entry name" value="RmlC_Cupin_sf"/>
</dbReference>
<evidence type="ECO:0000256" key="1">
    <source>
        <dbReference type="ARBA" id="ARBA00023125"/>
    </source>
</evidence>
<comment type="caution">
    <text evidence="3">The sequence shown here is derived from an EMBL/GenBank/DDBJ whole genome shotgun (WGS) entry which is preliminary data.</text>
</comment>
<organism evidence="3 4">
    <name type="scientific">Labedella endophytica</name>
    <dbReference type="NCBI Taxonomy" id="1523160"/>
    <lineage>
        <taxon>Bacteria</taxon>
        <taxon>Bacillati</taxon>
        <taxon>Actinomycetota</taxon>
        <taxon>Actinomycetes</taxon>
        <taxon>Micrococcales</taxon>
        <taxon>Microbacteriaceae</taxon>
        <taxon>Labedella</taxon>
    </lineage>
</organism>
<dbReference type="SMART" id="SM00530">
    <property type="entry name" value="HTH_XRE"/>
    <property type="match status" value="1"/>
</dbReference>
<evidence type="ECO:0000259" key="2">
    <source>
        <dbReference type="PROSITE" id="PS50943"/>
    </source>
</evidence>
<dbReference type="CDD" id="cd00093">
    <property type="entry name" value="HTH_XRE"/>
    <property type="match status" value="1"/>
</dbReference>
<dbReference type="RefSeq" id="WP_127050889.1">
    <property type="nucleotide sequence ID" value="NZ_RZGZ01000004.1"/>
</dbReference>
<dbReference type="EMBL" id="RZGZ01000004">
    <property type="protein sequence ID" value="RUQ98034.1"/>
    <property type="molecule type" value="Genomic_DNA"/>
</dbReference>
<dbReference type="Proteomes" id="UP000274909">
    <property type="component" value="Unassembled WGS sequence"/>
</dbReference>
<gene>
    <name evidence="3" type="ORF">ELQ94_13435</name>
</gene>
<evidence type="ECO:0000313" key="4">
    <source>
        <dbReference type="Proteomes" id="UP000274909"/>
    </source>
</evidence>
<dbReference type="PANTHER" id="PTHR46797:SF1">
    <property type="entry name" value="METHYLPHOSPHONATE SYNTHASE"/>
    <property type="match status" value="1"/>
</dbReference>
<sequence length="187" mass="19283">MTEPSGPPIAAIAAALQQERRRIGLSLAEVARRAGIAKSTLSGLEAGTGNPSLETLWALSSALEVPFSLLVDPPRPVVQVIRAGDGPALSSESADYVATLLSASPAATRRDIYAISAQPGEPRRSDPHLPGTVEHVVLSAGRALVGPTSDPVEVTAGDYVAYPGDVPHVFEAIEPGTAAVLVSEHRA</sequence>
<dbReference type="AlphaFoldDB" id="A0A433JP54"/>
<dbReference type="InterPro" id="IPR014710">
    <property type="entry name" value="RmlC-like_jellyroll"/>
</dbReference>
<evidence type="ECO:0000313" key="3">
    <source>
        <dbReference type="EMBL" id="RUQ98034.1"/>
    </source>
</evidence>
<dbReference type="GO" id="GO:0003677">
    <property type="term" value="F:DNA binding"/>
    <property type="evidence" value="ECO:0007669"/>
    <property type="project" value="UniProtKB-KW"/>
</dbReference>
<keyword evidence="4" id="KW-1185">Reference proteome</keyword>
<dbReference type="Pfam" id="PF01381">
    <property type="entry name" value="HTH_3"/>
    <property type="match status" value="1"/>
</dbReference>
<proteinExistence type="predicted"/>
<dbReference type="GO" id="GO:0005829">
    <property type="term" value="C:cytosol"/>
    <property type="evidence" value="ECO:0007669"/>
    <property type="project" value="TreeGrafter"/>
</dbReference>
<dbReference type="InterPro" id="IPR050807">
    <property type="entry name" value="TransReg_Diox_bact_type"/>
</dbReference>
<feature type="domain" description="HTH cro/C1-type" evidence="2">
    <location>
        <begin position="16"/>
        <end position="70"/>
    </location>
</feature>
<dbReference type="Gene3D" id="1.10.260.40">
    <property type="entry name" value="lambda repressor-like DNA-binding domains"/>
    <property type="match status" value="1"/>
</dbReference>
<dbReference type="PANTHER" id="PTHR46797">
    <property type="entry name" value="HTH-TYPE TRANSCRIPTIONAL REGULATOR"/>
    <property type="match status" value="1"/>
</dbReference>
<dbReference type="Gene3D" id="2.60.120.10">
    <property type="entry name" value="Jelly Rolls"/>
    <property type="match status" value="1"/>
</dbReference>
<name>A0A433JP54_9MICO</name>
<dbReference type="SUPFAM" id="SSF47413">
    <property type="entry name" value="lambda repressor-like DNA-binding domains"/>
    <property type="match status" value="1"/>
</dbReference>
<accession>A0A433JP54</accession>
<protein>
    <submittedName>
        <fullName evidence="3">XRE family transcriptional regulator</fullName>
    </submittedName>
</protein>
<reference evidence="3 4" key="1">
    <citation type="submission" date="2018-12" db="EMBL/GenBank/DDBJ databases">
        <authorList>
            <person name="Li F."/>
        </authorList>
    </citation>
    <scope>NUCLEOTIDE SEQUENCE [LARGE SCALE GENOMIC DNA]</scope>
    <source>
        <strain evidence="3 4">EGI 6500705</strain>
    </source>
</reference>
<dbReference type="SUPFAM" id="SSF51182">
    <property type="entry name" value="RmlC-like cupins"/>
    <property type="match status" value="1"/>
</dbReference>
<dbReference type="InterPro" id="IPR010982">
    <property type="entry name" value="Lambda_DNA-bd_dom_sf"/>
</dbReference>
<dbReference type="PROSITE" id="PS50943">
    <property type="entry name" value="HTH_CROC1"/>
    <property type="match status" value="1"/>
</dbReference>
<dbReference type="OrthoDB" id="5584941at2"/>